<evidence type="ECO:0000313" key="3">
    <source>
        <dbReference type="Proteomes" id="UP001500689"/>
    </source>
</evidence>
<evidence type="ECO:0000313" key="2">
    <source>
        <dbReference type="EMBL" id="GAA3563524.1"/>
    </source>
</evidence>
<dbReference type="Pfam" id="PF01979">
    <property type="entry name" value="Amidohydro_1"/>
    <property type="match status" value="1"/>
</dbReference>
<keyword evidence="3" id="KW-1185">Reference proteome</keyword>
<dbReference type="InterPro" id="IPR032466">
    <property type="entry name" value="Metal_Hydrolase"/>
</dbReference>
<dbReference type="Gene3D" id="1.20.58.520">
    <property type="entry name" value="Amidohydrolase"/>
    <property type="match status" value="1"/>
</dbReference>
<dbReference type="RefSeq" id="WP_344864642.1">
    <property type="nucleotide sequence ID" value="NZ_BAAAZN010000012.1"/>
</dbReference>
<dbReference type="SUPFAM" id="SSF51338">
    <property type="entry name" value="Composite domain of metallo-dependent hydrolases"/>
    <property type="match status" value="1"/>
</dbReference>
<dbReference type="Gene3D" id="2.30.40.10">
    <property type="entry name" value="Urease, subunit C, domain 1"/>
    <property type="match status" value="1"/>
</dbReference>
<dbReference type="PANTHER" id="PTHR43135:SF3">
    <property type="entry name" value="ALPHA-D-RIBOSE 1-METHYLPHOSPHONATE 5-TRIPHOSPHATE DIPHOSPHATASE"/>
    <property type="match status" value="1"/>
</dbReference>
<dbReference type="InterPro" id="IPR006680">
    <property type="entry name" value="Amidohydro-rel"/>
</dbReference>
<dbReference type="Gene3D" id="3.40.50.10910">
    <property type="entry name" value="Amidohydrolase"/>
    <property type="match status" value="1"/>
</dbReference>
<sequence length="407" mass="42699">MDRFAITNTRVFTGTHVADASAVVVEDGTITAVGNEVPEGVEQLDGRGGTLLPGLIDAHTHTDEDGLRTALRFGVTTELDMMSVPDLMAPLRKKVQTEFDLADVRTASWGLAHPDGHPHQLRRGLNDPVWPTATVPAEAAAFVEGRLSEGADYIKIMIEDGATFGTSLPQVPPEVVTAVVEAAHERGVLAVVHTFSSAATRAAVEAGADGVTHLHYDEVVSDDLISRMRDQGMFVITTLTVTASGASAGAGPRLAADLRVASRLNPAWRANLGREFAWNIQLANALRSVGLLHAGGVEILAGTDAPHLGVPGLAHGASLHDELRLLEAGGLTPLDALTAATRRTADRFGLTDRGRIEPGASADLVLVDGDPTVQLSSTLNTRAVWRRGHRLTPATGTGDQEAAALAG</sequence>
<organism evidence="2 3">
    <name type="scientific">Amycolatopsis ultiminotia</name>
    <dbReference type="NCBI Taxonomy" id="543629"/>
    <lineage>
        <taxon>Bacteria</taxon>
        <taxon>Bacillati</taxon>
        <taxon>Actinomycetota</taxon>
        <taxon>Actinomycetes</taxon>
        <taxon>Pseudonocardiales</taxon>
        <taxon>Pseudonocardiaceae</taxon>
        <taxon>Amycolatopsis</taxon>
    </lineage>
</organism>
<comment type="caution">
    <text evidence="2">The sequence shown here is derived from an EMBL/GenBank/DDBJ whole genome shotgun (WGS) entry which is preliminary data.</text>
</comment>
<name>A0ABP6XBH4_9PSEU</name>
<reference evidence="3" key="1">
    <citation type="journal article" date="2019" name="Int. J. Syst. Evol. Microbiol.">
        <title>The Global Catalogue of Microorganisms (GCM) 10K type strain sequencing project: providing services to taxonomists for standard genome sequencing and annotation.</title>
        <authorList>
            <consortium name="The Broad Institute Genomics Platform"/>
            <consortium name="The Broad Institute Genome Sequencing Center for Infectious Disease"/>
            <person name="Wu L."/>
            <person name="Ma J."/>
        </authorList>
    </citation>
    <scope>NUCLEOTIDE SEQUENCE [LARGE SCALE GENOMIC DNA]</scope>
    <source>
        <strain evidence="3">JCM 16898</strain>
    </source>
</reference>
<dbReference type="Proteomes" id="UP001500689">
    <property type="component" value="Unassembled WGS sequence"/>
</dbReference>
<dbReference type="SUPFAM" id="SSF51556">
    <property type="entry name" value="Metallo-dependent hydrolases"/>
    <property type="match status" value="1"/>
</dbReference>
<dbReference type="InterPro" id="IPR051781">
    <property type="entry name" value="Metallo-dep_Hydrolase"/>
</dbReference>
<feature type="domain" description="Amidohydrolase-related" evidence="1">
    <location>
        <begin position="50"/>
        <end position="377"/>
    </location>
</feature>
<accession>A0ABP6XBH4</accession>
<dbReference type="InterPro" id="IPR011059">
    <property type="entry name" value="Metal-dep_hydrolase_composite"/>
</dbReference>
<dbReference type="EMBL" id="BAAAZN010000012">
    <property type="protein sequence ID" value="GAA3563524.1"/>
    <property type="molecule type" value="Genomic_DNA"/>
</dbReference>
<dbReference type="PANTHER" id="PTHR43135">
    <property type="entry name" value="ALPHA-D-RIBOSE 1-METHYLPHOSPHONATE 5-TRIPHOSPHATE DIPHOSPHATASE"/>
    <property type="match status" value="1"/>
</dbReference>
<dbReference type="Gene3D" id="3.30.110.90">
    <property type="entry name" value="Amidohydrolase"/>
    <property type="match status" value="1"/>
</dbReference>
<gene>
    <name evidence="2" type="ORF">GCM10022222_54070</name>
</gene>
<protein>
    <submittedName>
        <fullName evidence="2">Amidohydrolase family protein</fullName>
    </submittedName>
</protein>
<evidence type="ECO:0000259" key="1">
    <source>
        <dbReference type="Pfam" id="PF01979"/>
    </source>
</evidence>
<dbReference type="Pfam" id="PF22643">
    <property type="entry name" value="NagA_N"/>
    <property type="match status" value="1"/>
</dbReference>
<proteinExistence type="predicted"/>